<dbReference type="eggNOG" id="COG0789">
    <property type="taxonomic scope" value="Bacteria"/>
</dbReference>
<dbReference type="Proteomes" id="UP000028073">
    <property type="component" value="Unassembled WGS sequence"/>
</dbReference>
<keyword evidence="2" id="KW-0963">Cytoplasm</keyword>
<comment type="subcellular location">
    <subcellularLocation>
        <location evidence="1">Cytoplasm</location>
    </subcellularLocation>
</comment>
<feature type="domain" description="HTH merR-type" evidence="6">
    <location>
        <begin position="1"/>
        <end position="69"/>
    </location>
</feature>
<dbReference type="STRING" id="1137799.GZ78_13630"/>
<comment type="caution">
    <text evidence="7">The sequence shown here is derived from an EMBL/GenBank/DDBJ whole genome shotgun (WGS) entry which is preliminary data.</text>
</comment>
<dbReference type="PANTHER" id="PTHR30204:SF94">
    <property type="entry name" value="HEAVY METAL-DEPENDENT TRANSCRIPTIONAL REGULATOR HI_0293-RELATED"/>
    <property type="match status" value="1"/>
</dbReference>
<evidence type="ECO:0000313" key="7">
    <source>
        <dbReference type="EMBL" id="KEQ18517.1"/>
    </source>
</evidence>
<reference evidence="7 8" key="1">
    <citation type="submission" date="2014-06" db="EMBL/GenBank/DDBJ databases">
        <title>Whole Genome Sequences of Three Symbiotic Endozoicomonas Bacteria.</title>
        <authorList>
            <person name="Neave M.J."/>
            <person name="Apprill A."/>
            <person name="Voolstra C.R."/>
        </authorList>
    </citation>
    <scope>NUCLEOTIDE SEQUENCE [LARGE SCALE GENOMIC DNA]</scope>
    <source>
        <strain evidence="7 8">DSM 25634</strain>
    </source>
</reference>
<evidence type="ECO:0000256" key="2">
    <source>
        <dbReference type="ARBA" id="ARBA00022490"/>
    </source>
</evidence>
<dbReference type="PROSITE" id="PS50937">
    <property type="entry name" value="HTH_MERR_2"/>
    <property type="match status" value="1"/>
</dbReference>
<dbReference type="AlphaFoldDB" id="A0A081NJ94"/>
<keyword evidence="4" id="KW-0238">DNA-binding</keyword>
<dbReference type="SUPFAM" id="SSF46955">
    <property type="entry name" value="Putative DNA-binding domain"/>
    <property type="match status" value="1"/>
</dbReference>
<dbReference type="GO" id="GO:0045893">
    <property type="term" value="P:positive regulation of DNA-templated transcription"/>
    <property type="evidence" value="ECO:0007669"/>
    <property type="project" value="InterPro"/>
</dbReference>
<dbReference type="GO" id="GO:0003677">
    <property type="term" value="F:DNA binding"/>
    <property type="evidence" value="ECO:0007669"/>
    <property type="project" value="UniProtKB-KW"/>
</dbReference>
<evidence type="ECO:0000256" key="3">
    <source>
        <dbReference type="ARBA" id="ARBA00023015"/>
    </source>
</evidence>
<accession>A0A081NJ94</accession>
<evidence type="ECO:0000259" key="6">
    <source>
        <dbReference type="PROSITE" id="PS50937"/>
    </source>
</evidence>
<dbReference type="PRINTS" id="PR00040">
    <property type="entry name" value="HTHMERR"/>
</dbReference>
<organism evidence="7 8">
    <name type="scientific">Endozoicomonas numazuensis</name>
    <dbReference type="NCBI Taxonomy" id="1137799"/>
    <lineage>
        <taxon>Bacteria</taxon>
        <taxon>Pseudomonadati</taxon>
        <taxon>Pseudomonadota</taxon>
        <taxon>Gammaproteobacteria</taxon>
        <taxon>Oceanospirillales</taxon>
        <taxon>Endozoicomonadaceae</taxon>
        <taxon>Endozoicomonas</taxon>
    </lineage>
</organism>
<dbReference type="Pfam" id="PF00376">
    <property type="entry name" value="MerR"/>
    <property type="match status" value="1"/>
</dbReference>
<dbReference type="EMBL" id="JOKH01000002">
    <property type="protein sequence ID" value="KEQ18517.1"/>
    <property type="molecule type" value="Genomic_DNA"/>
</dbReference>
<evidence type="ECO:0000256" key="5">
    <source>
        <dbReference type="ARBA" id="ARBA00023163"/>
    </source>
</evidence>
<dbReference type="RefSeq" id="WP_034835934.1">
    <property type="nucleotide sequence ID" value="NZ_JOKH01000002.1"/>
</dbReference>
<keyword evidence="8" id="KW-1185">Reference proteome</keyword>
<dbReference type="InterPro" id="IPR047057">
    <property type="entry name" value="MerR_fam"/>
</dbReference>
<evidence type="ECO:0000313" key="8">
    <source>
        <dbReference type="Proteomes" id="UP000028073"/>
    </source>
</evidence>
<dbReference type="Pfam" id="PF09278">
    <property type="entry name" value="MerR-DNA-bind"/>
    <property type="match status" value="1"/>
</dbReference>
<evidence type="ECO:0000256" key="1">
    <source>
        <dbReference type="ARBA" id="ARBA00004496"/>
    </source>
</evidence>
<dbReference type="CDD" id="cd01108">
    <property type="entry name" value="HTH_CueR"/>
    <property type="match status" value="1"/>
</dbReference>
<dbReference type="InterPro" id="IPR000551">
    <property type="entry name" value="MerR-type_HTH_dom"/>
</dbReference>
<proteinExistence type="predicted"/>
<keyword evidence="5" id="KW-0804">Transcription</keyword>
<dbReference type="GO" id="GO:0005507">
    <property type="term" value="F:copper ion binding"/>
    <property type="evidence" value="ECO:0007669"/>
    <property type="project" value="InterPro"/>
</dbReference>
<dbReference type="NCBIfam" id="TIGR02044">
    <property type="entry name" value="CueR"/>
    <property type="match status" value="1"/>
</dbReference>
<dbReference type="SMART" id="SM00422">
    <property type="entry name" value="HTH_MERR"/>
    <property type="match status" value="1"/>
</dbReference>
<evidence type="ECO:0000256" key="4">
    <source>
        <dbReference type="ARBA" id="ARBA00023125"/>
    </source>
</evidence>
<dbReference type="Gene3D" id="1.10.1660.10">
    <property type="match status" value="1"/>
</dbReference>
<dbReference type="OrthoDB" id="9808480at2"/>
<protein>
    <submittedName>
        <fullName evidence="7">Transcriptional regulator</fullName>
    </submittedName>
</protein>
<gene>
    <name evidence="7" type="ORF">GZ78_13630</name>
</gene>
<dbReference type="InterPro" id="IPR015358">
    <property type="entry name" value="Tscrpt_reg_MerR_DNA-bd"/>
</dbReference>
<sequence>MNISKAAQATGLTAKTIRYYESLKLISPAHRLENGYRDYNESHLRELSFISHARELGFTLKECSDLLGLYNDNGRKSADVKSLALKKIADVEDKISQLQVIRESLQKLTECCHGDDMPDCPIIDRLAKGKDSTSA</sequence>
<name>A0A081NJ94_9GAMM</name>
<dbReference type="InterPro" id="IPR009061">
    <property type="entry name" value="DNA-bd_dom_put_sf"/>
</dbReference>
<dbReference type="GO" id="GO:0003700">
    <property type="term" value="F:DNA-binding transcription factor activity"/>
    <property type="evidence" value="ECO:0007669"/>
    <property type="project" value="InterPro"/>
</dbReference>
<dbReference type="InterPro" id="IPR011789">
    <property type="entry name" value="CueR"/>
</dbReference>
<keyword evidence="3" id="KW-0805">Transcription regulation</keyword>
<dbReference type="GO" id="GO:0005737">
    <property type="term" value="C:cytoplasm"/>
    <property type="evidence" value="ECO:0007669"/>
    <property type="project" value="UniProtKB-SubCell"/>
</dbReference>
<dbReference type="PANTHER" id="PTHR30204">
    <property type="entry name" value="REDOX-CYCLING DRUG-SENSING TRANSCRIPTIONAL ACTIVATOR SOXR"/>
    <property type="match status" value="1"/>
</dbReference>